<gene>
    <name evidence="2" type="ORF">HDF22_005855</name>
</gene>
<evidence type="ECO:0008006" key="4">
    <source>
        <dbReference type="Google" id="ProtNLM"/>
    </source>
</evidence>
<reference evidence="2 3" key="1">
    <citation type="submission" date="2020-08" db="EMBL/GenBank/DDBJ databases">
        <title>Genomic Encyclopedia of Type Strains, Phase IV (KMG-V): Genome sequencing to study the core and pangenomes of soil and plant-associated prokaryotes.</title>
        <authorList>
            <person name="Whitman W."/>
        </authorList>
    </citation>
    <scope>NUCLEOTIDE SEQUENCE [LARGE SCALE GENOMIC DNA]</scope>
    <source>
        <strain evidence="2 3">MP601</strain>
    </source>
</reference>
<evidence type="ECO:0000313" key="2">
    <source>
        <dbReference type="EMBL" id="MBB6131704.1"/>
    </source>
</evidence>
<evidence type="ECO:0000313" key="3">
    <source>
        <dbReference type="Proteomes" id="UP000548326"/>
    </source>
</evidence>
<name>A0A841JMN8_9SPHI</name>
<dbReference type="EMBL" id="JACHCA010000029">
    <property type="protein sequence ID" value="MBB6131704.1"/>
    <property type="molecule type" value="Genomic_DNA"/>
</dbReference>
<dbReference type="AlphaFoldDB" id="A0A841JMN8"/>
<accession>A0A841JMN8</accession>
<feature type="chain" id="PRO_5032310552" description="FG-GAP repeat-containing protein" evidence="1">
    <location>
        <begin position="22"/>
        <end position="178"/>
    </location>
</feature>
<dbReference type="InterPro" id="IPR028994">
    <property type="entry name" value="Integrin_alpha_N"/>
</dbReference>
<proteinExistence type="predicted"/>
<comment type="caution">
    <text evidence="2">The sequence shown here is derived from an EMBL/GenBank/DDBJ whole genome shotgun (WGS) entry which is preliminary data.</text>
</comment>
<protein>
    <recommendedName>
        <fullName evidence="4">FG-GAP repeat-containing protein</fullName>
    </recommendedName>
</protein>
<dbReference type="RefSeq" id="WP_183590118.1">
    <property type="nucleotide sequence ID" value="NZ_JACHCA010000029.1"/>
</dbReference>
<feature type="signal peptide" evidence="1">
    <location>
        <begin position="1"/>
        <end position="21"/>
    </location>
</feature>
<organism evidence="2 3">
    <name type="scientific">Mucilaginibacter lappiensis</name>
    <dbReference type="NCBI Taxonomy" id="354630"/>
    <lineage>
        <taxon>Bacteria</taxon>
        <taxon>Pseudomonadati</taxon>
        <taxon>Bacteroidota</taxon>
        <taxon>Sphingobacteriia</taxon>
        <taxon>Sphingobacteriales</taxon>
        <taxon>Sphingobacteriaceae</taxon>
        <taxon>Mucilaginibacter</taxon>
    </lineage>
</organism>
<evidence type="ECO:0000256" key="1">
    <source>
        <dbReference type="SAM" id="SignalP"/>
    </source>
</evidence>
<dbReference type="Proteomes" id="UP000548326">
    <property type="component" value="Unassembled WGS sequence"/>
</dbReference>
<dbReference type="SUPFAM" id="SSF69318">
    <property type="entry name" value="Integrin alpha N-terminal domain"/>
    <property type="match status" value="1"/>
</dbReference>
<keyword evidence="1" id="KW-0732">Signal</keyword>
<sequence length="178" mass="19585">MLPLKTALLLSLVFITQVCFSQKTNGIPKDAIKGDFNGDGKPGYVWVVKPQIADSGEDCVGGCTIRVVSSNPEIPPLVIPNAIGGTITNLGDLNNNGTDEIGILPEWFTSCWSPYYVYTLTHKHWQEAVTSFSTHCNQWEADVKPIEKAPGKKGYVVIRYSAFEKEEVVTKSKIIPIK</sequence>